<evidence type="ECO:0000256" key="3">
    <source>
        <dbReference type="ARBA" id="ARBA00022989"/>
    </source>
</evidence>
<feature type="domain" description="Pentraxin (PTX)" evidence="9">
    <location>
        <begin position="1"/>
        <end position="217"/>
    </location>
</feature>
<dbReference type="InterPro" id="IPR006201">
    <property type="entry name" value="Neur_channel"/>
</dbReference>
<sequence length="841" mass="96492">MFQTGKYITLNSYVDCPGGLPDLTEFTICVHIKYLHMADNNTLLSYFSRGQDNEMSIFTNSVDAKLFQLYCCGDRVRNYIHYPIHLYTWQHVCMAVDLRSHVLTFVLNGDVTVYPLRIMNSDASANAPLLVRGGGHMVLGQDLDNPEGGFQLEQLLQAEIADFMIYDVTLSEDEMKSFTLCKKSIPYSPIIYLNENETLLQTVGETALAFTSEEELCAGIPGYQLLFPERMNYVDNVAWCSMLKGTVVLPADEESNTVVYDKFFRFREVCVSRWRTLYYFGAVRNITTDRWFSETDGSPIVWEKFDKQWNQIVKDYPCSSVGNQNFKYTWFAVPCASLMCPTCNFTQSPQLRLRGLCKESLVDRSFFLQDYMNDRVLFGGNEYSRIFWNNETWEIESRRYKGLSAKMEIMSVKEYPLGRHRWTILGDKCAKTNLELQLTSCGDGEYTCNSGACIMKDRRCDLVTDCLDLSDELDCDVVNVPEGYSSTLPPPKISSGPLKLLFSLRIISIREFNLVAFTLVVDAVVTVKWHDSRLVFRNLREDYQANKVKDFSQLWTPEIFIRDGSRSSVDENLRSKEVYVMLEDEALPDNDALVGEDDTYSGRKNTLIMETEQTLKFTCQFQLQMYPVDNQNCFLLFTVSGLNKDFGVLKKDILGVTFEGSRRLLEYELVEETVTEETDEKAGFMQVRLHFKNLYGYYIGNTFVPSLLLVVIGYLTLYFSYEDFQDRIMVSLTSMLVLATFFTQTSASIPRTSYLKLIDAWYVALICKNFLVIVSLVIVENLRLMDGVGGTLTKVMPMGQMKIESPSKQRLYQRVNFGLKIAFPILLAMILGAFFSFWTTD</sequence>
<dbReference type="CDD" id="cd00112">
    <property type="entry name" value="LDLa"/>
    <property type="match status" value="1"/>
</dbReference>
<dbReference type="EMBL" id="QCYY01002281">
    <property type="protein sequence ID" value="ROT71540.1"/>
    <property type="molecule type" value="Genomic_DNA"/>
</dbReference>
<proteinExistence type="predicted"/>
<dbReference type="PROSITE" id="PS00236">
    <property type="entry name" value="NEUROTR_ION_CHANNEL"/>
    <property type="match status" value="1"/>
</dbReference>
<feature type="transmembrane region" description="Helical" evidence="8">
    <location>
        <begin position="729"/>
        <end position="749"/>
    </location>
</feature>
<feature type="disulfide bond" evidence="6">
    <location>
        <begin position="441"/>
        <end position="453"/>
    </location>
</feature>
<dbReference type="InterPro" id="IPR036734">
    <property type="entry name" value="Neur_chan_lig-bd_sf"/>
</dbReference>
<dbReference type="InterPro" id="IPR038050">
    <property type="entry name" value="Neuro_actylchol_rec"/>
</dbReference>
<reference evidence="10 11" key="1">
    <citation type="submission" date="2018-04" db="EMBL/GenBank/DDBJ databases">
        <authorList>
            <person name="Zhang X."/>
            <person name="Yuan J."/>
            <person name="Li F."/>
            <person name="Xiang J."/>
        </authorList>
    </citation>
    <scope>NUCLEOTIDE SEQUENCE [LARGE SCALE GENOMIC DNA]</scope>
    <source>
        <tissue evidence="10">Muscle</tissue>
    </source>
</reference>
<evidence type="ECO:0000256" key="4">
    <source>
        <dbReference type="ARBA" id="ARBA00023136"/>
    </source>
</evidence>
<dbReference type="InterPro" id="IPR036055">
    <property type="entry name" value="LDL_receptor-like_sf"/>
</dbReference>
<organism evidence="10 11">
    <name type="scientific">Penaeus vannamei</name>
    <name type="common">Whiteleg shrimp</name>
    <name type="synonym">Litopenaeus vannamei</name>
    <dbReference type="NCBI Taxonomy" id="6689"/>
    <lineage>
        <taxon>Eukaryota</taxon>
        <taxon>Metazoa</taxon>
        <taxon>Ecdysozoa</taxon>
        <taxon>Arthropoda</taxon>
        <taxon>Crustacea</taxon>
        <taxon>Multicrustacea</taxon>
        <taxon>Malacostraca</taxon>
        <taxon>Eumalacostraca</taxon>
        <taxon>Eucarida</taxon>
        <taxon>Decapoda</taxon>
        <taxon>Dendrobranchiata</taxon>
        <taxon>Penaeoidea</taxon>
        <taxon>Penaeidae</taxon>
        <taxon>Penaeus</taxon>
    </lineage>
</organism>
<evidence type="ECO:0000313" key="10">
    <source>
        <dbReference type="EMBL" id="ROT71540.1"/>
    </source>
</evidence>
<dbReference type="SMART" id="SM00192">
    <property type="entry name" value="LDLa"/>
    <property type="match status" value="1"/>
</dbReference>
<evidence type="ECO:0000256" key="2">
    <source>
        <dbReference type="ARBA" id="ARBA00022692"/>
    </source>
</evidence>
<dbReference type="PANTHER" id="PTHR18945">
    <property type="entry name" value="NEUROTRANSMITTER GATED ION CHANNEL"/>
    <property type="match status" value="1"/>
</dbReference>
<dbReference type="Gene3D" id="2.70.170.10">
    <property type="entry name" value="Neurotransmitter-gated ion-channel ligand-binding domain"/>
    <property type="match status" value="1"/>
</dbReference>
<evidence type="ECO:0000256" key="6">
    <source>
        <dbReference type="PROSITE-ProRule" id="PRU00124"/>
    </source>
</evidence>
<feature type="disulfide bond" evidence="6">
    <location>
        <begin position="448"/>
        <end position="466"/>
    </location>
</feature>
<dbReference type="InterPro" id="IPR001759">
    <property type="entry name" value="PTX_dom"/>
</dbReference>
<name>A0A423T4V7_PENVA</name>
<comment type="subcellular location">
    <subcellularLocation>
        <location evidence="1">Membrane</location>
        <topology evidence="1">Multi-pass membrane protein</topology>
    </subcellularLocation>
</comment>
<dbReference type="PROSITE" id="PS50068">
    <property type="entry name" value="LDLRA_2"/>
    <property type="match status" value="1"/>
</dbReference>
<dbReference type="SUPFAM" id="SSF49899">
    <property type="entry name" value="Concanavalin A-like lectins/glucanases"/>
    <property type="match status" value="1"/>
</dbReference>
<comment type="caution">
    <text evidence="10">The sequence shown here is derived from an EMBL/GenBank/DDBJ whole genome shotgun (WGS) entry which is preliminary data.</text>
</comment>
<keyword evidence="2 8" id="KW-0812">Transmembrane</keyword>
<feature type="transmembrane region" description="Helical" evidence="8">
    <location>
        <begin position="695"/>
        <end position="717"/>
    </location>
</feature>
<dbReference type="OrthoDB" id="6379185at2759"/>
<gene>
    <name evidence="10" type="ORF">C7M84_010118</name>
</gene>
<dbReference type="PROSITE" id="PS01209">
    <property type="entry name" value="LDLRA_1"/>
    <property type="match status" value="1"/>
</dbReference>
<dbReference type="InterPro" id="IPR036719">
    <property type="entry name" value="Neuro-gated_channel_TM_sf"/>
</dbReference>
<keyword evidence="3 8" id="KW-1133">Transmembrane helix</keyword>
<keyword evidence="5 6" id="KW-1015">Disulfide bond</keyword>
<dbReference type="GO" id="GO:0016020">
    <property type="term" value="C:membrane"/>
    <property type="evidence" value="ECO:0007669"/>
    <property type="project" value="UniProtKB-SubCell"/>
</dbReference>
<dbReference type="Pfam" id="PF00354">
    <property type="entry name" value="Pentaxin"/>
    <property type="match status" value="1"/>
</dbReference>
<dbReference type="PROSITE" id="PS51828">
    <property type="entry name" value="PTX_2"/>
    <property type="match status" value="1"/>
</dbReference>
<dbReference type="GO" id="GO:0005230">
    <property type="term" value="F:extracellular ligand-gated monoatomic ion channel activity"/>
    <property type="evidence" value="ECO:0007669"/>
    <property type="project" value="InterPro"/>
</dbReference>
<feature type="disulfide bond" evidence="6">
    <location>
        <begin position="460"/>
        <end position="475"/>
    </location>
</feature>
<dbReference type="InterPro" id="IPR013320">
    <property type="entry name" value="ConA-like_dom_sf"/>
</dbReference>
<dbReference type="SUPFAM" id="SSF90112">
    <property type="entry name" value="Neurotransmitter-gated ion-channel transmembrane pore"/>
    <property type="match status" value="1"/>
</dbReference>
<dbReference type="InterPro" id="IPR002172">
    <property type="entry name" value="LDrepeatLR_classA_rpt"/>
</dbReference>
<feature type="transmembrane region" description="Helical" evidence="8">
    <location>
        <begin position="761"/>
        <end position="779"/>
    </location>
</feature>
<dbReference type="SUPFAM" id="SSF57424">
    <property type="entry name" value="LDL receptor-like module"/>
    <property type="match status" value="1"/>
</dbReference>
<evidence type="ECO:0000256" key="1">
    <source>
        <dbReference type="ARBA" id="ARBA00004141"/>
    </source>
</evidence>
<evidence type="ECO:0000256" key="5">
    <source>
        <dbReference type="ARBA" id="ARBA00023157"/>
    </source>
</evidence>
<dbReference type="SUPFAM" id="SSF63712">
    <property type="entry name" value="Nicotinic receptor ligand binding domain-like"/>
    <property type="match status" value="1"/>
</dbReference>
<dbReference type="InterPro" id="IPR006202">
    <property type="entry name" value="Neur_chan_lig-bd"/>
</dbReference>
<reference evidence="10 11" key="2">
    <citation type="submission" date="2019-01" db="EMBL/GenBank/DDBJ databases">
        <title>The decoding of complex shrimp genome reveals the adaptation for benthos swimmer, frequently molting mechanism and breeding impact on genome.</title>
        <authorList>
            <person name="Sun Y."/>
            <person name="Gao Y."/>
            <person name="Yu Y."/>
        </authorList>
    </citation>
    <scope>NUCLEOTIDE SEQUENCE [LARGE SCALE GENOMIC DNA]</scope>
    <source>
        <tissue evidence="10">Muscle</tissue>
    </source>
</reference>
<dbReference type="SMART" id="SM00159">
    <property type="entry name" value="PTX"/>
    <property type="match status" value="1"/>
</dbReference>
<dbReference type="InterPro" id="IPR016187">
    <property type="entry name" value="CTDL_fold"/>
</dbReference>
<keyword evidence="10" id="KW-0675">Receptor</keyword>
<protein>
    <submittedName>
        <fullName evidence="10">Putative glycine receptor subunit alpha-4 isoform X2</fullName>
    </submittedName>
</protein>
<evidence type="ECO:0000256" key="8">
    <source>
        <dbReference type="SAM" id="Phobius"/>
    </source>
</evidence>
<evidence type="ECO:0000313" key="11">
    <source>
        <dbReference type="Proteomes" id="UP000283509"/>
    </source>
</evidence>
<dbReference type="InterPro" id="IPR023415">
    <property type="entry name" value="LDLR_class-A_CS"/>
</dbReference>
<dbReference type="Pfam" id="PF02931">
    <property type="entry name" value="Neur_chan_LBD"/>
    <property type="match status" value="1"/>
</dbReference>
<evidence type="ECO:0000256" key="7">
    <source>
        <dbReference type="PROSITE-ProRule" id="PRU01172"/>
    </source>
</evidence>
<dbReference type="Gene3D" id="1.20.58.390">
    <property type="entry name" value="Neurotransmitter-gated ion-channel transmembrane domain"/>
    <property type="match status" value="1"/>
</dbReference>
<dbReference type="Gene3D" id="4.10.400.10">
    <property type="entry name" value="Low-density Lipoprotein Receptor"/>
    <property type="match status" value="1"/>
</dbReference>
<dbReference type="SUPFAM" id="SSF56436">
    <property type="entry name" value="C-type lectin-like"/>
    <property type="match status" value="1"/>
</dbReference>
<dbReference type="GO" id="GO:0004888">
    <property type="term" value="F:transmembrane signaling receptor activity"/>
    <property type="evidence" value="ECO:0007669"/>
    <property type="project" value="InterPro"/>
</dbReference>
<dbReference type="Pfam" id="PF00057">
    <property type="entry name" value="Ldl_recept_a"/>
    <property type="match status" value="1"/>
</dbReference>
<dbReference type="Proteomes" id="UP000283509">
    <property type="component" value="Unassembled WGS sequence"/>
</dbReference>
<evidence type="ECO:0000259" key="9">
    <source>
        <dbReference type="PROSITE" id="PS51828"/>
    </source>
</evidence>
<comment type="caution">
    <text evidence="7">Lacks conserved residue(s) required for the propagation of feature annotation.</text>
</comment>
<dbReference type="AlphaFoldDB" id="A0A423T4V7"/>
<keyword evidence="11" id="KW-1185">Reference proteome</keyword>
<feature type="transmembrane region" description="Helical" evidence="8">
    <location>
        <begin position="817"/>
        <end position="838"/>
    </location>
</feature>
<dbReference type="Gene3D" id="2.60.120.200">
    <property type="match status" value="1"/>
</dbReference>
<accession>A0A423T4V7</accession>
<dbReference type="InterPro" id="IPR018000">
    <property type="entry name" value="Neurotransmitter_ion_chnl_CS"/>
</dbReference>
<keyword evidence="4 8" id="KW-0472">Membrane</keyword>